<feature type="transmembrane region" description="Helical" evidence="2">
    <location>
        <begin position="18"/>
        <end position="40"/>
    </location>
</feature>
<dbReference type="Pfam" id="PF03816">
    <property type="entry name" value="LytR_cpsA_psr"/>
    <property type="match status" value="1"/>
</dbReference>
<keyword evidence="6" id="KW-1185">Reference proteome</keyword>
<evidence type="ECO:0000256" key="2">
    <source>
        <dbReference type="SAM" id="Phobius"/>
    </source>
</evidence>
<accession>A0ABQ2IWG1</accession>
<feature type="domain" description="Cell envelope-related transcriptional attenuator" evidence="3">
    <location>
        <begin position="83"/>
        <end position="228"/>
    </location>
</feature>
<dbReference type="InterPro" id="IPR004474">
    <property type="entry name" value="LytR_CpsA_psr"/>
</dbReference>
<feature type="domain" description="LytR/CpsA/Psr regulator C-terminal" evidence="4">
    <location>
        <begin position="313"/>
        <end position="390"/>
    </location>
</feature>
<dbReference type="InterPro" id="IPR050922">
    <property type="entry name" value="LytR/CpsA/Psr_CW_biosynth"/>
</dbReference>
<dbReference type="PANTHER" id="PTHR33392:SF6">
    <property type="entry name" value="POLYISOPRENYL-TEICHOIC ACID--PEPTIDOGLYCAN TEICHOIC ACID TRANSFERASE TAGU"/>
    <property type="match status" value="1"/>
</dbReference>
<dbReference type="EMBL" id="BMOR01000003">
    <property type="protein sequence ID" value="GGN33144.1"/>
    <property type="molecule type" value="Genomic_DNA"/>
</dbReference>
<gene>
    <name evidence="5" type="ORF">GCM10010842_10480</name>
</gene>
<reference evidence="6" key="1">
    <citation type="journal article" date="2019" name="Int. J. Syst. Evol. Microbiol.">
        <title>The Global Catalogue of Microorganisms (GCM) 10K type strain sequencing project: providing services to taxonomists for standard genome sequencing and annotation.</title>
        <authorList>
            <consortium name="The Broad Institute Genomics Platform"/>
            <consortium name="The Broad Institute Genome Sequencing Center for Infectious Disease"/>
            <person name="Wu L."/>
            <person name="Ma J."/>
        </authorList>
    </citation>
    <scope>NUCLEOTIDE SEQUENCE [LARGE SCALE GENOMIC DNA]</scope>
    <source>
        <strain evidence="6">JCM 16918</strain>
    </source>
</reference>
<comment type="similarity">
    <text evidence="1">Belongs to the LytR/CpsA/Psr (LCP) family.</text>
</comment>
<dbReference type="InterPro" id="IPR027381">
    <property type="entry name" value="LytR/CpsA/Psr_C"/>
</dbReference>
<dbReference type="Proteomes" id="UP000645517">
    <property type="component" value="Unassembled WGS sequence"/>
</dbReference>
<evidence type="ECO:0000256" key="1">
    <source>
        <dbReference type="ARBA" id="ARBA00006068"/>
    </source>
</evidence>
<keyword evidence="2" id="KW-1133">Transmembrane helix</keyword>
<comment type="caution">
    <text evidence="5">The sequence shown here is derived from an EMBL/GenBank/DDBJ whole genome shotgun (WGS) entry which is preliminary data.</text>
</comment>
<evidence type="ECO:0000259" key="3">
    <source>
        <dbReference type="Pfam" id="PF03816"/>
    </source>
</evidence>
<proteinExistence type="inferred from homology"/>
<name>A0ABQ2IWG1_9DEIO</name>
<evidence type="ECO:0000313" key="5">
    <source>
        <dbReference type="EMBL" id="GGN33144.1"/>
    </source>
</evidence>
<sequence length="394" mass="41612">MIRTGGAGRYAPRVRTPVVVGLVVLAGVVAVVSPAAPFLARYGTLPRKAEGPVNLVLAGVDVEYNESAPVWPYPAQPESYRGRTDTIMLAQAWPDGRVNLLSIPRDSWVNMPKSGWGKINGANRSGGPEGLMRAVQDLTGLPVDGYALLSLNAVPALTDAAGGVTVDVGQAMKYDDNAGNLHIDLKPGRQRLNGEQMVGFLRFRHDNLGDIGRIGRQQQFVGALGAQVRNPLNAWRLPLMVAAVDRNMKSNLTRAQVAALMGAGLSGVKIGTHQVPGTFGYRGAASVWEVDRAALNALVAREFRDPNDPRSLGVAVVNTDAPDGSARRLKERLEGLGYANVWIVNEPRGPAKTTASGAAAARVLRDVGFGTVSDQPLASGADVTVRLGSDTPAP</sequence>
<evidence type="ECO:0000313" key="6">
    <source>
        <dbReference type="Proteomes" id="UP000645517"/>
    </source>
</evidence>
<evidence type="ECO:0000259" key="4">
    <source>
        <dbReference type="Pfam" id="PF13399"/>
    </source>
</evidence>
<dbReference type="Pfam" id="PF13399">
    <property type="entry name" value="LytR_C"/>
    <property type="match status" value="1"/>
</dbReference>
<organism evidence="5 6">
    <name type="scientific">Deinococcus daejeonensis</name>
    <dbReference type="NCBI Taxonomy" id="1007098"/>
    <lineage>
        <taxon>Bacteria</taxon>
        <taxon>Thermotogati</taxon>
        <taxon>Deinococcota</taxon>
        <taxon>Deinococci</taxon>
        <taxon>Deinococcales</taxon>
        <taxon>Deinococcaceae</taxon>
        <taxon>Deinococcus</taxon>
    </lineage>
</organism>
<dbReference type="PANTHER" id="PTHR33392">
    <property type="entry name" value="POLYISOPRENYL-TEICHOIC ACID--PEPTIDOGLYCAN TEICHOIC ACID TRANSFERASE TAGU"/>
    <property type="match status" value="1"/>
</dbReference>
<keyword evidence="2" id="KW-0812">Transmembrane</keyword>
<dbReference type="Gene3D" id="3.40.630.190">
    <property type="entry name" value="LCP protein"/>
    <property type="match status" value="1"/>
</dbReference>
<dbReference type="NCBIfam" id="TIGR00350">
    <property type="entry name" value="lytR_cpsA_psr"/>
    <property type="match status" value="1"/>
</dbReference>
<keyword evidence="2" id="KW-0472">Membrane</keyword>
<protein>
    <submittedName>
        <fullName evidence="5">Membrane protein</fullName>
    </submittedName>
</protein>